<dbReference type="EMBL" id="GG692399">
    <property type="protein sequence ID" value="EER32183.1"/>
    <property type="molecule type" value="Genomic_DNA"/>
</dbReference>
<dbReference type="GO" id="GO:0000423">
    <property type="term" value="P:mitophagy"/>
    <property type="evidence" value="ECO:0007669"/>
    <property type="project" value="InterPro"/>
</dbReference>
<sequence length="141" mass="16184">MSALPIPDLRFEQSFMKQLNKYAGNQQSQSNKLDLLKPHNISPLTDEDLKLLNEELDEEEQDELYKPLNPITPSVVIYAILKDQILIPLLQGFLWTGVLISMRPFLRIIVRNGQYAGHWVSNLLGLNQLTKNVGIRRNNFA</sequence>
<keyword evidence="2" id="KW-1185">Reference proteome</keyword>
<accession>C5MDV2</accession>
<dbReference type="InterPro" id="IPR013898">
    <property type="entry name" value="Atg43"/>
</dbReference>
<dbReference type="PANTHER" id="PTHR38699">
    <property type="entry name" value="CHROMOSOME 1, WHOLE GENOME SHOTGUN SEQUENCE"/>
    <property type="match status" value="1"/>
</dbReference>
<dbReference type="Proteomes" id="UP000002037">
    <property type="component" value="Unassembled WGS sequence"/>
</dbReference>
<dbReference type="VEuPathDB" id="FungiDB:CTRG_03854"/>
<dbReference type="KEGG" id="ctp:CTRG_03854"/>
<proteinExistence type="predicted"/>
<gene>
    <name evidence="1" type="ORF">CTRG_03854</name>
</gene>
<evidence type="ECO:0000313" key="2">
    <source>
        <dbReference type="Proteomes" id="UP000002037"/>
    </source>
</evidence>
<organism evidence="1 2">
    <name type="scientific">Candida tropicalis (strain ATCC MYA-3404 / T1)</name>
    <name type="common">Yeast</name>
    <dbReference type="NCBI Taxonomy" id="294747"/>
    <lineage>
        <taxon>Eukaryota</taxon>
        <taxon>Fungi</taxon>
        <taxon>Dikarya</taxon>
        <taxon>Ascomycota</taxon>
        <taxon>Saccharomycotina</taxon>
        <taxon>Pichiomycetes</taxon>
        <taxon>Debaryomycetaceae</taxon>
        <taxon>Candida/Lodderomyces clade</taxon>
        <taxon>Candida</taxon>
    </lineage>
</organism>
<name>C5MDV2_CANTT</name>
<dbReference type="GeneID" id="8297909"/>
<dbReference type="OrthoDB" id="2430343at2759"/>
<evidence type="ECO:0000313" key="1">
    <source>
        <dbReference type="EMBL" id="EER32183.1"/>
    </source>
</evidence>
<dbReference type="STRING" id="294747.C5MDV2"/>
<dbReference type="AlphaFoldDB" id="C5MDV2"/>
<reference evidence="1 2" key="1">
    <citation type="journal article" date="2009" name="Nature">
        <title>Evolution of pathogenicity and sexual reproduction in eight Candida genomes.</title>
        <authorList>
            <person name="Butler G."/>
            <person name="Rasmussen M.D."/>
            <person name="Lin M.F."/>
            <person name="Santos M.A."/>
            <person name="Sakthikumar S."/>
            <person name="Munro C.A."/>
            <person name="Rheinbay E."/>
            <person name="Grabherr M."/>
            <person name="Forche A."/>
            <person name="Reedy J.L."/>
            <person name="Agrafioti I."/>
            <person name="Arnaud M.B."/>
            <person name="Bates S."/>
            <person name="Brown A.J."/>
            <person name="Brunke S."/>
            <person name="Costanzo M.C."/>
            <person name="Fitzpatrick D.A."/>
            <person name="de Groot P.W."/>
            <person name="Harris D."/>
            <person name="Hoyer L.L."/>
            <person name="Hube B."/>
            <person name="Klis F.M."/>
            <person name="Kodira C."/>
            <person name="Lennard N."/>
            <person name="Logue M.E."/>
            <person name="Martin R."/>
            <person name="Neiman A.M."/>
            <person name="Nikolaou E."/>
            <person name="Quail M.A."/>
            <person name="Quinn J."/>
            <person name="Santos M.C."/>
            <person name="Schmitzberger F.F."/>
            <person name="Sherlock G."/>
            <person name="Shah P."/>
            <person name="Silverstein K.A."/>
            <person name="Skrzypek M.S."/>
            <person name="Soll D."/>
            <person name="Staggs R."/>
            <person name="Stansfield I."/>
            <person name="Stumpf M.P."/>
            <person name="Sudbery P.E."/>
            <person name="Srikantha T."/>
            <person name="Zeng Q."/>
            <person name="Berman J."/>
            <person name="Berriman M."/>
            <person name="Heitman J."/>
            <person name="Gow N.A."/>
            <person name="Lorenz M.C."/>
            <person name="Birren B.W."/>
            <person name="Kellis M."/>
            <person name="Cuomo C.A."/>
        </authorList>
    </citation>
    <scope>NUCLEOTIDE SEQUENCE [LARGE SCALE GENOMIC DNA]</scope>
    <source>
        <strain evidence="2">ATCC MYA-3404 / T1</strain>
    </source>
</reference>
<dbReference type="RefSeq" id="XP_002549557.1">
    <property type="nucleotide sequence ID" value="XM_002549511.1"/>
</dbReference>
<dbReference type="GO" id="GO:0140580">
    <property type="term" value="F:mitochondrion autophagosome adaptor activity"/>
    <property type="evidence" value="ECO:0007669"/>
    <property type="project" value="InterPro"/>
</dbReference>
<dbReference type="HOGENOM" id="CLU_156033_0_0_1"/>
<dbReference type="PANTHER" id="PTHR38699:SF1">
    <property type="entry name" value="MITOPHAGY RECEPTOR ATG43"/>
    <property type="match status" value="1"/>
</dbReference>
<dbReference type="eggNOG" id="ENOG502SE22">
    <property type="taxonomic scope" value="Eukaryota"/>
</dbReference>
<protein>
    <submittedName>
        <fullName evidence="1">Uncharacterized protein</fullName>
    </submittedName>
</protein>